<name>A0A919A4L9_9ACTN</name>
<reference evidence="1" key="2">
    <citation type="submission" date="2020-09" db="EMBL/GenBank/DDBJ databases">
        <authorList>
            <person name="Sun Q."/>
            <person name="Ohkuma M."/>
        </authorList>
    </citation>
    <scope>NUCLEOTIDE SEQUENCE</scope>
    <source>
        <strain evidence="1">JCM 3302</strain>
    </source>
</reference>
<evidence type="ECO:0000313" key="1">
    <source>
        <dbReference type="EMBL" id="GHE86072.1"/>
    </source>
</evidence>
<dbReference type="EMBL" id="BNBC01000023">
    <property type="protein sequence ID" value="GHE86072.1"/>
    <property type="molecule type" value="Genomic_DNA"/>
</dbReference>
<dbReference type="RefSeq" id="WP_189903438.1">
    <property type="nucleotide sequence ID" value="NZ_BNBC01000023.1"/>
</dbReference>
<keyword evidence="2" id="KW-1185">Reference proteome</keyword>
<sequence>MADSLYDACELPDTLVPNLRSSYSRVDLPDHPMWASEEDSPVRWYAAPGRLLRRDGLQHHCWIHARGRTVADLEIIRADLPGSWVR</sequence>
<protein>
    <submittedName>
        <fullName evidence="1">Uncharacterized protein</fullName>
    </submittedName>
</protein>
<evidence type="ECO:0000313" key="2">
    <source>
        <dbReference type="Proteomes" id="UP000641386"/>
    </source>
</evidence>
<dbReference type="Proteomes" id="UP000641386">
    <property type="component" value="Unassembled WGS sequence"/>
</dbReference>
<accession>A0A919A4L9</accession>
<comment type="caution">
    <text evidence="1">The sequence shown here is derived from an EMBL/GenBank/DDBJ whole genome shotgun (WGS) entry which is preliminary data.</text>
</comment>
<proteinExistence type="predicted"/>
<organism evidence="1 2">
    <name type="scientific">Streptomyces spiralis</name>
    <dbReference type="NCBI Taxonomy" id="66376"/>
    <lineage>
        <taxon>Bacteria</taxon>
        <taxon>Bacillati</taxon>
        <taxon>Actinomycetota</taxon>
        <taxon>Actinomycetes</taxon>
        <taxon>Kitasatosporales</taxon>
        <taxon>Streptomycetaceae</taxon>
        <taxon>Streptomyces</taxon>
    </lineage>
</organism>
<reference evidence="1" key="1">
    <citation type="journal article" date="2014" name="Int. J. Syst. Evol. Microbiol.">
        <title>Complete genome sequence of Corynebacterium casei LMG S-19264T (=DSM 44701T), isolated from a smear-ripened cheese.</title>
        <authorList>
            <consortium name="US DOE Joint Genome Institute (JGI-PGF)"/>
            <person name="Walter F."/>
            <person name="Albersmeier A."/>
            <person name="Kalinowski J."/>
            <person name="Ruckert C."/>
        </authorList>
    </citation>
    <scope>NUCLEOTIDE SEQUENCE</scope>
    <source>
        <strain evidence="1">JCM 3302</strain>
    </source>
</reference>
<dbReference type="AlphaFoldDB" id="A0A919A4L9"/>
<gene>
    <name evidence="1" type="ORF">GCM10014715_48140</name>
</gene>